<comment type="caution">
    <text evidence="3">The sequence shown here is derived from an EMBL/GenBank/DDBJ whole genome shotgun (WGS) entry which is preliminary data.</text>
</comment>
<evidence type="ECO:0000256" key="1">
    <source>
        <dbReference type="SAM" id="Phobius"/>
    </source>
</evidence>
<keyword evidence="1" id="KW-0812">Transmembrane</keyword>
<feature type="domain" description="DUF5671" evidence="2">
    <location>
        <begin position="12"/>
        <end position="141"/>
    </location>
</feature>
<dbReference type="InterPro" id="IPR043728">
    <property type="entry name" value="DUF5671"/>
</dbReference>
<dbReference type="AlphaFoldDB" id="A0A1F6FGU2"/>
<sequence length="298" mass="33561">MENNTAKHTVLQLGALITLYVSISFLVVLLFSIINLRFEDAAESYWQIESSTSSLRVAIAMLLVFFPTYLALTRQVNKNRRTETNSAYLGLTKWLLYLSLLVGGGVLLGDAVAVILSFLEGELTTRFVLKAAVLMLIVGAAFYYYLQDARGYWLTREKESKLYGLAMAVVVTAAIVMGFFNSQTPNTIREMKLDETQISDLQQIQWKIEEALAVSSSTVPASLEEAYDGFPIPEAPEDRAAYSYEVTEQGFNLCATFSRDSNTEQEMWGPTFDKTALIRNGNSWQYKEGRYCFERIVN</sequence>
<gene>
    <name evidence="3" type="ORF">A3G90_03385</name>
</gene>
<feature type="transmembrane region" description="Helical" evidence="1">
    <location>
        <begin position="162"/>
        <end position="180"/>
    </location>
</feature>
<evidence type="ECO:0000313" key="4">
    <source>
        <dbReference type="Proteomes" id="UP000177325"/>
    </source>
</evidence>
<evidence type="ECO:0000313" key="3">
    <source>
        <dbReference type="EMBL" id="OGG85077.1"/>
    </source>
</evidence>
<keyword evidence="1" id="KW-1133">Transmembrane helix</keyword>
<dbReference type="Pfam" id="PF18920">
    <property type="entry name" value="DUF5671"/>
    <property type="match status" value="1"/>
</dbReference>
<evidence type="ECO:0000259" key="2">
    <source>
        <dbReference type="Pfam" id="PF18920"/>
    </source>
</evidence>
<name>A0A1F6FGU2_9BACT</name>
<dbReference type="STRING" id="1798525.A3G90_03385"/>
<reference evidence="3 4" key="1">
    <citation type="journal article" date="2016" name="Nat. Commun.">
        <title>Thousands of microbial genomes shed light on interconnected biogeochemical processes in an aquifer system.</title>
        <authorList>
            <person name="Anantharaman K."/>
            <person name="Brown C.T."/>
            <person name="Hug L.A."/>
            <person name="Sharon I."/>
            <person name="Castelle C.J."/>
            <person name="Probst A.J."/>
            <person name="Thomas B.C."/>
            <person name="Singh A."/>
            <person name="Wilkins M.J."/>
            <person name="Karaoz U."/>
            <person name="Brodie E.L."/>
            <person name="Williams K.H."/>
            <person name="Hubbard S.S."/>
            <person name="Banfield J.F."/>
        </authorList>
    </citation>
    <scope>NUCLEOTIDE SEQUENCE [LARGE SCALE GENOMIC DNA]</scope>
</reference>
<protein>
    <recommendedName>
        <fullName evidence="2">DUF5671 domain-containing protein</fullName>
    </recommendedName>
</protein>
<feature type="transmembrane region" description="Helical" evidence="1">
    <location>
        <begin position="54"/>
        <end position="73"/>
    </location>
</feature>
<feature type="transmembrane region" description="Helical" evidence="1">
    <location>
        <begin position="94"/>
        <end position="115"/>
    </location>
</feature>
<accession>A0A1F6FGU2</accession>
<keyword evidence="1" id="KW-0472">Membrane</keyword>
<dbReference type="Proteomes" id="UP000177325">
    <property type="component" value="Unassembled WGS sequence"/>
</dbReference>
<organism evidence="3 4">
    <name type="scientific">Candidatus Kaiserbacteria bacterium RIFCSPLOWO2_12_FULL_45_26</name>
    <dbReference type="NCBI Taxonomy" id="1798525"/>
    <lineage>
        <taxon>Bacteria</taxon>
        <taxon>Candidatus Kaiseribacteriota</taxon>
    </lineage>
</organism>
<proteinExistence type="predicted"/>
<feature type="transmembrane region" description="Helical" evidence="1">
    <location>
        <begin position="127"/>
        <end position="146"/>
    </location>
</feature>
<dbReference type="EMBL" id="MFMM01000001">
    <property type="protein sequence ID" value="OGG85077.1"/>
    <property type="molecule type" value="Genomic_DNA"/>
</dbReference>
<feature type="transmembrane region" description="Helical" evidence="1">
    <location>
        <begin position="12"/>
        <end position="34"/>
    </location>
</feature>